<dbReference type="AlphaFoldDB" id="A0AAD7JVH4"/>
<dbReference type="EMBL" id="JARJLG010000021">
    <property type="protein sequence ID" value="KAJ7771383.1"/>
    <property type="molecule type" value="Genomic_DNA"/>
</dbReference>
<comment type="caution">
    <text evidence="1">The sequence shown here is derived from an EMBL/GenBank/DDBJ whole genome shotgun (WGS) entry which is preliminary data.</text>
</comment>
<keyword evidence="2" id="KW-1185">Reference proteome</keyword>
<organism evidence="1 2">
    <name type="scientific">Mycena maculata</name>
    <dbReference type="NCBI Taxonomy" id="230809"/>
    <lineage>
        <taxon>Eukaryota</taxon>
        <taxon>Fungi</taxon>
        <taxon>Dikarya</taxon>
        <taxon>Basidiomycota</taxon>
        <taxon>Agaricomycotina</taxon>
        <taxon>Agaricomycetes</taxon>
        <taxon>Agaricomycetidae</taxon>
        <taxon>Agaricales</taxon>
        <taxon>Marasmiineae</taxon>
        <taxon>Mycenaceae</taxon>
        <taxon>Mycena</taxon>
    </lineage>
</organism>
<gene>
    <name evidence="1" type="ORF">DFH07DRAFT_914109</name>
</gene>
<proteinExistence type="predicted"/>
<name>A0AAD7JVH4_9AGAR</name>
<evidence type="ECO:0000313" key="1">
    <source>
        <dbReference type="EMBL" id="KAJ7771383.1"/>
    </source>
</evidence>
<dbReference type="Proteomes" id="UP001215280">
    <property type="component" value="Unassembled WGS sequence"/>
</dbReference>
<reference evidence="1" key="1">
    <citation type="submission" date="2023-03" db="EMBL/GenBank/DDBJ databases">
        <title>Massive genome expansion in bonnet fungi (Mycena s.s.) driven by repeated elements and novel gene families across ecological guilds.</title>
        <authorList>
            <consortium name="Lawrence Berkeley National Laboratory"/>
            <person name="Harder C.B."/>
            <person name="Miyauchi S."/>
            <person name="Viragh M."/>
            <person name="Kuo A."/>
            <person name="Thoen E."/>
            <person name="Andreopoulos B."/>
            <person name="Lu D."/>
            <person name="Skrede I."/>
            <person name="Drula E."/>
            <person name="Henrissat B."/>
            <person name="Morin E."/>
            <person name="Kohler A."/>
            <person name="Barry K."/>
            <person name="LaButti K."/>
            <person name="Morin E."/>
            <person name="Salamov A."/>
            <person name="Lipzen A."/>
            <person name="Mereny Z."/>
            <person name="Hegedus B."/>
            <person name="Baldrian P."/>
            <person name="Stursova M."/>
            <person name="Weitz H."/>
            <person name="Taylor A."/>
            <person name="Grigoriev I.V."/>
            <person name="Nagy L.G."/>
            <person name="Martin F."/>
            <person name="Kauserud H."/>
        </authorList>
    </citation>
    <scope>NUCLEOTIDE SEQUENCE</scope>
    <source>
        <strain evidence="1">CBHHK188m</strain>
    </source>
</reference>
<protein>
    <recommendedName>
        <fullName evidence="3">F-box domain-containing protein</fullName>
    </recommendedName>
</protein>
<dbReference type="SUPFAM" id="SSF52058">
    <property type="entry name" value="L domain-like"/>
    <property type="match status" value="1"/>
</dbReference>
<accession>A0AAD7JVH4</accession>
<evidence type="ECO:0000313" key="2">
    <source>
        <dbReference type="Proteomes" id="UP001215280"/>
    </source>
</evidence>
<evidence type="ECO:0008006" key="3">
    <source>
        <dbReference type="Google" id="ProtNLM"/>
    </source>
</evidence>
<sequence>MPELPTELEREIFELAFRCNRDTAFKSTLSLVARRVHLWVDRVFYEMVSIDSKEHAAKFISLIDSNLKPPGFFTAVKTLCLPYDVKAAQAYIILSACTAVQQLACWVKYTDVPDIPLLLSQCPLRRLSIEFTHFSNIPATPSTWILSLTHVELVIWVEDLPPAELSTLSRLPSLTHVALPFRHMGSAHAVVVLSSCPSLQVLTFIVQNSEFTVPEEYEFDPRIVLQDDPDPGDGTADWEAPYFGLSDIWSRAEDIVQQRKALHTSGTGSQ</sequence>